<dbReference type="InterPro" id="IPR052772">
    <property type="entry name" value="Endo/PolyKinase_Domain-Protein"/>
</dbReference>
<dbReference type="SMART" id="SM00463">
    <property type="entry name" value="SMR"/>
    <property type="match status" value="1"/>
</dbReference>
<dbReference type="PANTHER" id="PTHR46535">
    <property type="entry name" value="NEDD4-BINDING PROTEIN 2"/>
    <property type="match status" value="1"/>
</dbReference>
<proteinExistence type="predicted"/>
<evidence type="ECO:0000259" key="2">
    <source>
        <dbReference type="PROSITE" id="PS50828"/>
    </source>
</evidence>
<evidence type="ECO:0000259" key="3">
    <source>
        <dbReference type="PROSITE" id="PS51140"/>
    </source>
</evidence>
<dbReference type="InterPro" id="IPR036063">
    <property type="entry name" value="Smr_dom_sf"/>
</dbReference>
<dbReference type="SUPFAM" id="SSF160443">
    <property type="entry name" value="SMR domain-like"/>
    <property type="match status" value="1"/>
</dbReference>
<sequence>MTSEMKNMEIDPLGILQTEFPTLDPALIAAILSDTNDLSTARQTLEILKPQTILDDGALPGFDSCPELCEGSSETDLTWRTEENDEENPPDKIDSLRKMFPELGVYTLKRVLSSAQGHVDRAIDELLNREFLNGDEDAGKTKGVDAFDGESGLSWGGKKSKRKGRGGNGKGGGGGRRADLLPDENSLNGKVAESCWAAISREVDYLADCLGLEREKVLSVYHSHGGSIGPMIVALLDKYQGGGSGDVTHQDELHTLAAEFGATVKTDHLDKLLSLCRDNKTAVFELAGILSRTTSPQEFLGSFSPAPSSAPSPSSPSSPSSRSRTDPRQTTPTVNTEWTVIGRNLRRPAMSPRTINIPRSHTSASINESTYASACNEAFAKASAAYRKSKSDRLMSGAAAVYSEQGHEYNSIAQEYNDIVAERWVDENSSEDTLDLHGVTVRQALKISRERTTQWWVRESNDGERRQRGGTKALSIVTGCGRHSKDGSPKLLPAVGKMLVREGWDIQVQGGQITVWGVRAGSRKPSN</sequence>
<dbReference type="SMART" id="SM01162">
    <property type="entry name" value="DUF1771"/>
    <property type="match status" value="1"/>
</dbReference>
<organism evidence="4 5">
    <name type="scientific">Choiromyces venosus 120613-1</name>
    <dbReference type="NCBI Taxonomy" id="1336337"/>
    <lineage>
        <taxon>Eukaryota</taxon>
        <taxon>Fungi</taxon>
        <taxon>Dikarya</taxon>
        <taxon>Ascomycota</taxon>
        <taxon>Pezizomycotina</taxon>
        <taxon>Pezizomycetes</taxon>
        <taxon>Pezizales</taxon>
        <taxon>Tuberaceae</taxon>
        <taxon>Choiromyces</taxon>
    </lineage>
</organism>
<dbReference type="PROSITE" id="PS50828">
    <property type="entry name" value="SMR"/>
    <property type="match status" value="1"/>
</dbReference>
<dbReference type="InterPro" id="IPR013899">
    <property type="entry name" value="DUF1771"/>
</dbReference>
<dbReference type="GO" id="GO:0043130">
    <property type="term" value="F:ubiquitin binding"/>
    <property type="evidence" value="ECO:0007669"/>
    <property type="project" value="InterPro"/>
</dbReference>
<dbReference type="PANTHER" id="PTHR46535:SF1">
    <property type="entry name" value="NEDD4-BINDING PROTEIN 2"/>
    <property type="match status" value="1"/>
</dbReference>
<reference evidence="4 5" key="1">
    <citation type="journal article" date="2018" name="Nat. Ecol. Evol.">
        <title>Pezizomycetes genomes reveal the molecular basis of ectomycorrhizal truffle lifestyle.</title>
        <authorList>
            <person name="Murat C."/>
            <person name="Payen T."/>
            <person name="Noel B."/>
            <person name="Kuo A."/>
            <person name="Morin E."/>
            <person name="Chen J."/>
            <person name="Kohler A."/>
            <person name="Krizsan K."/>
            <person name="Balestrini R."/>
            <person name="Da Silva C."/>
            <person name="Montanini B."/>
            <person name="Hainaut M."/>
            <person name="Levati E."/>
            <person name="Barry K.W."/>
            <person name="Belfiori B."/>
            <person name="Cichocki N."/>
            <person name="Clum A."/>
            <person name="Dockter R.B."/>
            <person name="Fauchery L."/>
            <person name="Guy J."/>
            <person name="Iotti M."/>
            <person name="Le Tacon F."/>
            <person name="Lindquist E.A."/>
            <person name="Lipzen A."/>
            <person name="Malagnac F."/>
            <person name="Mello A."/>
            <person name="Molinier V."/>
            <person name="Miyauchi S."/>
            <person name="Poulain J."/>
            <person name="Riccioni C."/>
            <person name="Rubini A."/>
            <person name="Sitrit Y."/>
            <person name="Splivallo R."/>
            <person name="Traeger S."/>
            <person name="Wang M."/>
            <person name="Zifcakova L."/>
            <person name="Wipf D."/>
            <person name="Zambonelli A."/>
            <person name="Paolocci F."/>
            <person name="Nowrousian M."/>
            <person name="Ottonello S."/>
            <person name="Baldrian P."/>
            <person name="Spatafora J.W."/>
            <person name="Henrissat B."/>
            <person name="Nagy L.G."/>
            <person name="Aury J.M."/>
            <person name="Wincker P."/>
            <person name="Grigoriev I.V."/>
            <person name="Bonfante P."/>
            <person name="Martin F.M."/>
        </authorList>
    </citation>
    <scope>NUCLEOTIDE SEQUENCE [LARGE SCALE GENOMIC DNA]</scope>
    <source>
        <strain evidence="4 5">120613-1</strain>
    </source>
</reference>
<feature type="region of interest" description="Disordered" evidence="1">
    <location>
        <begin position="300"/>
        <end position="335"/>
    </location>
</feature>
<dbReference type="PROSITE" id="PS51140">
    <property type="entry name" value="CUE"/>
    <property type="match status" value="1"/>
</dbReference>
<dbReference type="CDD" id="cd14279">
    <property type="entry name" value="CUE"/>
    <property type="match status" value="1"/>
</dbReference>
<dbReference type="Proteomes" id="UP000276215">
    <property type="component" value="Unassembled WGS sequence"/>
</dbReference>
<dbReference type="InterPro" id="IPR003892">
    <property type="entry name" value="CUE"/>
</dbReference>
<dbReference type="GO" id="GO:0005634">
    <property type="term" value="C:nucleus"/>
    <property type="evidence" value="ECO:0007669"/>
    <property type="project" value="TreeGrafter"/>
</dbReference>
<dbReference type="SUPFAM" id="SSF46934">
    <property type="entry name" value="UBA-like"/>
    <property type="match status" value="1"/>
</dbReference>
<feature type="region of interest" description="Disordered" evidence="1">
    <location>
        <begin position="138"/>
        <end position="182"/>
    </location>
</feature>
<dbReference type="Pfam" id="PF26286">
    <property type="entry name" value="UBA_10"/>
    <property type="match status" value="1"/>
</dbReference>
<dbReference type="OrthoDB" id="443981at2759"/>
<dbReference type="STRING" id="1336337.A0A3N4JKN6"/>
<keyword evidence="5" id="KW-1185">Reference proteome</keyword>
<dbReference type="GO" id="GO:0004519">
    <property type="term" value="F:endonuclease activity"/>
    <property type="evidence" value="ECO:0007669"/>
    <property type="project" value="TreeGrafter"/>
</dbReference>
<name>A0A3N4JKN6_9PEZI</name>
<feature type="domain" description="CUE" evidence="3">
    <location>
        <begin position="88"/>
        <end position="131"/>
    </location>
</feature>
<feature type="domain" description="Smr" evidence="2">
    <location>
        <begin position="434"/>
        <end position="518"/>
    </location>
</feature>
<dbReference type="AlphaFoldDB" id="A0A3N4JKN6"/>
<evidence type="ECO:0008006" key="6">
    <source>
        <dbReference type="Google" id="ProtNLM"/>
    </source>
</evidence>
<dbReference type="Gene3D" id="3.30.1370.110">
    <property type="match status" value="1"/>
</dbReference>
<dbReference type="InterPro" id="IPR002625">
    <property type="entry name" value="Smr_dom"/>
</dbReference>
<evidence type="ECO:0000313" key="4">
    <source>
        <dbReference type="EMBL" id="RPA97837.1"/>
    </source>
</evidence>
<gene>
    <name evidence="4" type="ORF">L873DRAFT_1770692</name>
</gene>
<dbReference type="Pfam" id="PF02845">
    <property type="entry name" value="CUE"/>
    <property type="match status" value="1"/>
</dbReference>
<protein>
    <recommendedName>
        <fullName evidence="6">Smr domain-containing protein</fullName>
    </recommendedName>
</protein>
<dbReference type="InterPro" id="IPR058864">
    <property type="entry name" value="UBA_10"/>
</dbReference>
<dbReference type="EMBL" id="ML120401">
    <property type="protein sequence ID" value="RPA97837.1"/>
    <property type="molecule type" value="Genomic_DNA"/>
</dbReference>
<feature type="compositionally biased region" description="Gly residues" evidence="1">
    <location>
        <begin position="166"/>
        <end position="175"/>
    </location>
</feature>
<feature type="region of interest" description="Disordered" evidence="1">
    <location>
        <begin position="73"/>
        <end position="95"/>
    </location>
</feature>
<evidence type="ECO:0000256" key="1">
    <source>
        <dbReference type="SAM" id="MobiDB-lite"/>
    </source>
</evidence>
<evidence type="ECO:0000313" key="5">
    <source>
        <dbReference type="Proteomes" id="UP000276215"/>
    </source>
</evidence>
<dbReference type="Gene3D" id="1.10.8.10">
    <property type="entry name" value="DNA helicase RuvA subunit, C-terminal domain"/>
    <property type="match status" value="1"/>
</dbReference>
<dbReference type="InterPro" id="IPR009060">
    <property type="entry name" value="UBA-like_sf"/>
</dbReference>
<accession>A0A3N4JKN6</accession>